<reference evidence="2" key="2">
    <citation type="submission" date="2020-09" db="EMBL/GenBank/DDBJ databases">
        <authorList>
            <person name="Sun Q."/>
            <person name="Ohkuma M."/>
        </authorList>
    </citation>
    <scope>NUCLEOTIDE SEQUENCE</scope>
    <source>
        <strain evidence="2">JCM 31311</strain>
    </source>
</reference>
<sequence length="337" mass="36346">MADDASFPPAQGVRRDWLDLPPVVRRRIETALGASVVHAQTQPGGFSPGLAALLSLQDGRRVFAKAVGPQPNPDTPALHRREIAVLRALPEVPGVPRLLLALGADEHDRSETGMAEGWVVLICEAASGSSPTLPWRADDLERVLIALLDVWAALTPSPLHPPTVRLARDVVQTSLNGWTRLRLQRPRLEGLDDWSTRHLDALAALEVHAPQAVDGETLLHFDLRADNLLLEVEGAGQGVWVVDWPHACVGAAWFDVVCFAPSVSMQGGPLPEVLLARLPSTLQPSPDALFAGVACLAGYFTERALQPPPPGLPTVRAFQAAQGDIARAWLRRLTGWT</sequence>
<gene>
    <name evidence="2" type="ORF">GCM10008957_49000</name>
</gene>
<evidence type="ECO:0000313" key="3">
    <source>
        <dbReference type="Proteomes" id="UP000603865"/>
    </source>
</evidence>
<dbReference type="Pfam" id="PF01636">
    <property type="entry name" value="APH"/>
    <property type="match status" value="1"/>
</dbReference>
<proteinExistence type="predicted"/>
<keyword evidence="3" id="KW-1185">Reference proteome</keyword>
<reference evidence="2" key="1">
    <citation type="journal article" date="2014" name="Int. J. Syst. Evol. Microbiol.">
        <title>Complete genome sequence of Corynebacterium casei LMG S-19264T (=DSM 44701T), isolated from a smear-ripened cheese.</title>
        <authorList>
            <consortium name="US DOE Joint Genome Institute (JGI-PGF)"/>
            <person name="Walter F."/>
            <person name="Albersmeier A."/>
            <person name="Kalinowski J."/>
            <person name="Ruckert C."/>
        </authorList>
    </citation>
    <scope>NUCLEOTIDE SEQUENCE</scope>
    <source>
        <strain evidence="2">JCM 31311</strain>
    </source>
</reference>
<dbReference type="InterPro" id="IPR011009">
    <property type="entry name" value="Kinase-like_dom_sf"/>
</dbReference>
<evidence type="ECO:0000313" key="2">
    <source>
        <dbReference type="EMBL" id="GGR32745.1"/>
    </source>
</evidence>
<organism evidence="2 3">
    <name type="scientific">Deinococcus ruber</name>
    <dbReference type="NCBI Taxonomy" id="1848197"/>
    <lineage>
        <taxon>Bacteria</taxon>
        <taxon>Thermotogati</taxon>
        <taxon>Deinococcota</taxon>
        <taxon>Deinococci</taxon>
        <taxon>Deinococcales</taxon>
        <taxon>Deinococcaceae</taxon>
        <taxon>Deinococcus</taxon>
    </lineage>
</organism>
<dbReference type="AlphaFoldDB" id="A0A918FD78"/>
<evidence type="ECO:0000259" key="1">
    <source>
        <dbReference type="Pfam" id="PF01636"/>
    </source>
</evidence>
<protein>
    <recommendedName>
        <fullName evidence="1">Aminoglycoside phosphotransferase domain-containing protein</fullName>
    </recommendedName>
</protein>
<dbReference type="EMBL" id="BMQL01000056">
    <property type="protein sequence ID" value="GGR32745.1"/>
    <property type="molecule type" value="Genomic_DNA"/>
</dbReference>
<dbReference type="SUPFAM" id="SSF56112">
    <property type="entry name" value="Protein kinase-like (PK-like)"/>
    <property type="match status" value="1"/>
</dbReference>
<dbReference type="Gene3D" id="3.30.200.20">
    <property type="entry name" value="Phosphorylase Kinase, domain 1"/>
    <property type="match status" value="1"/>
</dbReference>
<dbReference type="Gene3D" id="3.90.1200.10">
    <property type="match status" value="1"/>
</dbReference>
<dbReference type="InterPro" id="IPR002575">
    <property type="entry name" value="Aminoglycoside_PTrfase"/>
</dbReference>
<accession>A0A918FD78</accession>
<comment type="caution">
    <text evidence="2">The sequence shown here is derived from an EMBL/GenBank/DDBJ whole genome shotgun (WGS) entry which is preliminary data.</text>
</comment>
<name>A0A918FD78_9DEIO</name>
<dbReference type="Proteomes" id="UP000603865">
    <property type="component" value="Unassembled WGS sequence"/>
</dbReference>
<feature type="domain" description="Aminoglycoside phosphotransferase" evidence="1">
    <location>
        <begin position="71"/>
        <end position="269"/>
    </location>
</feature>